<dbReference type="Proteomes" id="UP000053780">
    <property type="component" value="Unassembled WGS sequence"/>
</dbReference>
<sequence>MLCNLDLLDIRENPIVYPADSTEIDILELKKEMGNNLIVESMYYKRIKELYDQLSAKPVRFNFINLRKCKSSTLPLHIYTEQELLEKISDWEKTFITDEHKTNIKINILDPNEFTSEVKSLDTTILIDFIHHLYNPKKEYHKWNVPLNLINDFKKYIGAIVYKLFSSTDTLFVEGHLNSLSTAICYCPERQKSELIFLYEILINEDENSLEKFQNNSLNLKQGSNEHIKTLKHL</sequence>
<evidence type="ECO:0000313" key="1">
    <source>
        <dbReference type="EMBL" id="EQB60139.1"/>
    </source>
</evidence>
<dbReference type="VEuPathDB" id="MicrosporidiaDB:NAPIS_ORF02293"/>
<evidence type="ECO:0000313" key="2">
    <source>
        <dbReference type="Proteomes" id="UP000053780"/>
    </source>
</evidence>
<accession>T0L6J8</accession>
<keyword evidence="2" id="KW-1185">Reference proteome</keyword>
<organism evidence="1 2">
    <name type="scientific">Vairimorpha apis BRL 01</name>
    <dbReference type="NCBI Taxonomy" id="1037528"/>
    <lineage>
        <taxon>Eukaryota</taxon>
        <taxon>Fungi</taxon>
        <taxon>Fungi incertae sedis</taxon>
        <taxon>Microsporidia</taxon>
        <taxon>Nosematidae</taxon>
        <taxon>Vairimorpha</taxon>
    </lineage>
</organism>
<dbReference type="EMBL" id="KE647329">
    <property type="protein sequence ID" value="EQB60139.1"/>
    <property type="molecule type" value="Genomic_DNA"/>
</dbReference>
<dbReference type="OrthoDB" id="2192264at2759"/>
<dbReference type="AlphaFoldDB" id="T0L6J8"/>
<protein>
    <submittedName>
        <fullName evidence="1">Uncharacterized protein</fullName>
    </submittedName>
</protein>
<name>T0L6J8_9MICR</name>
<gene>
    <name evidence="1" type="ORF">NAPIS_ORF02293</name>
</gene>
<dbReference type="HOGENOM" id="CLU_085445_0_0_1"/>
<reference evidence="1 2" key="1">
    <citation type="journal article" date="2013" name="BMC Genomics">
        <title>Genome sequencing and comparative genomics of honey bee microsporidia, Nosema apis reveal novel insights into host-parasite interactions.</title>
        <authorList>
            <person name="Chen Yp."/>
            <person name="Pettis J.S."/>
            <person name="Zhao Y."/>
            <person name="Liu X."/>
            <person name="Tallon L.J."/>
            <person name="Sadzewicz L.D."/>
            <person name="Li R."/>
            <person name="Zheng H."/>
            <person name="Huang S."/>
            <person name="Zhang X."/>
            <person name="Hamilton M.C."/>
            <person name="Pernal S.F."/>
            <person name="Melathopoulos A.P."/>
            <person name="Yan X."/>
            <person name="Evans J.D."/>
        </authorList>
    </citation>
    <scope>NUCLEOTIDE SEQUENCE [LARGE SCALE GENOMIC DNA]</scope>
    <source>
        <strain evidence="1 2">BRL 01</strain>
    </source>
</reference>
<proteinExistence type="predicted"/>